<sequence>MWRRASLGFQRRWRSGKTTRSEWPASYKKTVEEWLVRSDGSPSAASAASAADSQRVEPDVEANEEDMVRRLPVRLLSTATQTHALAQRILESDQHSIAVDCGGEKMGRFGKLALVQLATKDEMFLIDVEMGGEDIVQPLKPVLMNVGLVKVFHDCREAASLLLNQYHIPIYSVYDLQVAFTAWLEREGLEIYQAGLAEIMRTFSLSAYRLHRWDRLERSEIPSPKWHERPLQPQVIRKAVQNVAHLLPLQSTLNKELGDPSGTLIQRRSMHYLEYANMNSKELPSETASLRSGVKVKAMLVSKKPGAAYFKLNHSVTGAVLEDEDLKEFVDLKPGDVADCQVKSVSPCQSFAHLQREGHGNLWFDRHQSRMMKLPSQEQMDEARPRRQSSLYGHQGAPGRPNLQEDRRSFREQKPTVVHKLGKRGAVKVKKTGFTPPAPRQRYAG</sequence>
<evidence type="ECO:0000259" key="2">
    <source>
        <dbReference type="SMART" id="SM00474"/>
    </source>
</evidence>
<dbReference type="InterPro" id="IPR036397">
    <property type="entry name" value="RNaseH_sf"/>
</dbReference>
<dbReference type="InterPro" id="IPR002562">
    <property type="entry name" value="3'-5'_exonuclease_dom"/>
</dbReference>
<organism evidence="3">
    <name type="scientific">Cladocopium goreaui</name>
    <dbReference type="NCBI Taxonomy" id="2562237"/>
    <lineage>
        <taxon>Eukaryota</taxon>
        <taxon>Sar</taxon>
        <taxon>Alveolata</taxon>
        <taxon>Dinophyceae</taxon>
        <taxon>Suessiales</taxon>
        <taxon>Symbiodiniaceae</taxon>
        <taxon>Cladocopium</taxon>
    </lineage>
</organism>
<evidence type="ECO:0000256" key="1">
    <source>
        <dbReference type="SAM" id="MobiDB-lite"/>
    </source>
</evidence>
<dbReference type="GO" id="GO:0006139">
    <property type="term" value="P:nucleobase-containing compound metabolic process"/>
    <property type="evidence" value="ECO:0007669"/>
    <property type="project" value="InterPro"/>
</dbReference>
<feature type="region of interest" description="Disordered" evidence="1">
    <location>
        <begin position="42"/>
        <end position="63"/>
    </location>
</feature>
<dbReference type="SMART" id="SM00474">
    <property type="entry name" value="35EXOc"/>
    <property type="match status" value="1"/>
</dbReference>
<dbReference type="SUPFAM" id="SSF53098">
    <property type="entry name" value="Ribonuclease H-like"/>
    <property type="match status" value="1"/>
</dbReference>
<dbReference type="GO" id="GO:0003676">
    <property type="term" value="F:nucleic acid binding"/>
    <property type="evidence" value="ECO:0007669"/>
    <property type="project" value="InterPro"/>
</dbReference>
<keyword evidence="4" id="KW-0540">Nuclease</keyword>
<gene>
    <name evidence="3" type="ORF">C1SCF055_LOCUS12835</name>
</gene>
<feature type="compositionally biased region" description="Low complexity" evidence="1">
    <location>
        <begin position="42"/>
        <end position="53"/>
    </location>
</feature>
<name>A0A9P1C4J4_9DINO</name>
<dbReference type="InterPro" id="IPR012337">
    <property type="entry name" value="RNaseH-like_sf"/>
</dbReference>
<evidence type="ECO:0000313" key="3">
    <source>
        <dbReference type="EMBL" id="CAI3985382.1"/>
    </source>
</evidence>
<reference evidence="4 5" key="2">
    <citation type="submission" date="2024-05" db="EMBL/GenBank/DDBJ databases">
        <authorList>
            <person name="Chen Y."/>
            <person name="Shah S."/>
            <person name="Dougan E. K."/>
            <person name="Thang M."/>
            <person name="Chan C."/>
        </authorList>
    </citation>
    <scope>NUCLEOTIDE SEQUENCE [LARGE SCALE GENOMIC DNA]</scope>
</reference>
<dbReference type="PANTHER" id="PTHR46628">
    <property type="entry name" value="PIRNA BIOGENESIS PROTEIN EXD1"/>
    <property type="match status" value="1"/>
</dbReference>
<dbReference type="Pfam" id="PF01612">
    <property type="entry name" value="DNA_pol_A_exo1"/>
    <property type="match status" value="1"/>
</dbReference>
<reference evidence="3" key="1">
    <citation type="submission" date="2022-10" db="EMBL/GenBank/DDBJ databases">
        <authorList>
            <person name="Chen Y."/>
            <person name="Dougan E. K."/>
            <person name="Chan C."/>
            <person name="Rhodes N."/>
            <person name="Thang M."/>
        </authorList>
    </citation>
    <scope>NUCLEOTIDE SEQUENCE</scope>
</reference>
<dbReference type="GO" id="GO:1990923">
    <property type="term" value="C:PET complex"/>
    <property type="evidence" value="ECO:0007669"/>
    <property type="project" value="TreeGrafter"/>
</dbReference>
<dbReference type="AlphaFoldDB" id="A0A9P1C4J4"/>
<feature type="compositionally biased region" description="Basic and acidic residues" evidence="1">
    <location>
        <begin position="403"/>
        <end position="414"/>
    </location>
</feature>
<dbReference type="PANTHER" id="PTHR46628:SF1">
    <property type="entry name" value="PIRNA BIOGENESIS PROTEIN EXD1"/>
    <property type="match status" value="1"/>
</dbReference>
<keyword evidence="4" id="KW-0378">Hydrolase</keyword>
<dbReference type="EMBL" id="CAMXCT010000985">
    <property type="protein sequence ID" value="CAI3985382.1"/>
    <property type="molecule type" value="Genomic_DNA"/>
</dbReference>
<dbReference type="Proteomes" id="UP001152797">
    <property type="component" value="Unassembled WGS sequence"/>
</dbReference>
<keyword evidence="4" id="KW-0269">Exonuclease</keyword>
<dbReference type="InterPro" id="IPR052144">
    <property type="entry name" value="piRNA_biogenesis_EXD1"/>
</dbReference>
<feature type="compositionally biased region" description="Basic residues" evidence="1">
    <location>
        <begin position="420"/>
        <end position="431"/>
    </location>
</feature>
<evidence type="ECO:0000313" key="4">
    <source>
        <dbReference type="EMBL" id="CAL4772694.1"/>
    </source>
</evidence>
<feature type="domain" description="3'-5' exonuclease" evidence="2">
    <location>
        <begin position="73"/>
        <end position="258"/>
    </location>
</feature>
<keyword evidence="5" id="KW-1185">Reference proteome</keyword>
<dbReference type="Gene3D" id="3.30.420.10">
    <property type="entry name" value="Ribonuclease H-like superfamily/Ribonuclease H"/>
    <property type="match status" value="1"/>
</dbReference>
<accession>A0A9P1C4J4</accession>
<dbReference type="EMBL" id="CAMXCT030000985">
    <property type="protein sequence ID" value="CAL4772694.1"/>
    <property type="molecule type" value="Genomic_DNA"/>
</dbReference>
<dbReference type="OrthoDB" id="26838at2759"/>
<evidence type="ECO:0000313" key="5">
    <source>
        <dbReference type="Proteomes" id="UP001152797"/>
    </source>
</evidence>
<comment type="caution">
    <text evidence="3">The sequence shown here is derived from an EMBL/GenBank/DDBJ whole genome shotgun (WGS) entry which is preliminary data.</text>
</comment>
<proteinExistence type="predicted"/>
<dbReference type="GO" id="GO:0008408">
    <property type="term" value="F:3'-5' exonuclease activity"/>
    <property type="evidence" value="ECO:0007669"/>
    <property type="project" value="InterPro"/>
</dbReference>
<feature type="region of interest" description="Disordered" evidence="1">
    <location>
        <begin position="373"/>
        <end position="445"/>
    </location>
</feature>
<protein>
    <submittedName>
        <fullName evidence="4">Exonuclease 3'-5' domain-containing protein 1</fullName>
    </submittedName>
</protein>
<dbReference type="EMBL" id="CAMXCT020000985">
    <property type="protein sequence ID" value="CAL1138757.1"/>
    <property type="molecule type" value="Genomic_DNA"/>
</dbReference>